<evidence type="ECO:0000256" key="18">
    <source>
        <dbReference type="ARBA" id="ARBA00047419"/>
    </source>
</evidence>
<sequence>SKIEEHLSRLEEVAKEIEATGSYQLTTKELEFGAKQAWRNAPRCIGRIQWANLQ</sequence>
<dbReference type="InterPro" id="IPR036119">
    <property type="entry name" value="NOS_N_sf"/>
</dbReference>
<evidence type="ECO:0000256" key="1">
    <source>
        <dbReference type="ARBA" id="ARBA00001917"/>
    </source>
</evidence>
<keyword evidence="16" id="KW-0560">Oxidoreductase</keyword>
<name>A0ABD0PKL7_CIRMR</name>
<keyword evidence="12" id="KW-0479">Metal-binding</keyword>
<evidence type="ECO:0000256" key="16">
    <source>
        <dbReference type="ARBA" id="ARBA00023002"/>
    </source>
</evidence>
<keyword evidence="8" id="KW-0963">Cytoplasm</keyword>
<evidence type="ECO:0000256" key="13">
    <source>
        <dbReference type="ARBA" id="ARBA00022827"/>
    </source>
</evidence>
<dbReference type="Pfam" id="PF02898">
    <property type="entry name" value="NO_synthase"/>
    <property type="match status" value="1"/>
</dbReference>
<dbReference type="GO" id="GO:0004517">
    <property type="term" value="F:nitric-oxide synthase activity"/>
    <property type="evidence" value="ECO:0007669"/>
    <property type="project" value="UniProtKB-EC"/>
</dbReference>
<evidence type="ECO:0000256" key="17">
    <source>
        <dbReference type="ARBA" id="ARBA00023004"/>
    </source>
</evidence>
<evidence type="ECO:0000256" key="20">
    <source>
        <dbReference type="ARBA" id="ARBA00049784"/>
    </source>
</evidence>
<dbReference type="Proteomes" id="UP001529510">
    <property type="component" value="Unassembled WGS sequence"/>
</dbReference>
<comment type="catalytic activity">
    <reaction evidence="18">
        <text>2 L-arginine + 3 NADPH + 4 O2 + H(+) = 2 L-citrulline + 2 nitric oxide + 3 NADP(+) + 4 H2O</text>
        <dbReference type="Rhea" id="RHEA:19897"/>
        <dbReference type="ChEBI" id="CHEBI:15377"/>
        <dbReference type="ChEBI" id="CHEBI:15378"/>
        <dbReference type="ChEBI" id="CHEBI:15379"/>
        <dbReference type="ChEBI" id="CHEBI:16480"/>
        <dbReference type="ChEBI" id="CHEBI:32682"/>
        <dbReference type="ChEBI" id="CHEBI:57743"/>
        <dbReference type="ChEBI" id="CHEBI:57783"/>
        <dbReference type="ChEBI" id="CHEBI:58349"/>
        <dbReference type="EC" id="1.14.13.39"/>
    </reaction>
    <physiologicalReaction direction="left-to-right" evidence="18">
        <dbReference type="Rhea" id="RHEA:19898"/>
    </physiologicalReaction>
</comment>
<keyword evidence="25" id="KW-1185">Reference proteome</keyword>
<keyword evidence="10" id="KW-0285">Flavoprotein</keyword>
<keyword evidence="14" id="KW-0521">NADP</keyword>
<keyword evidence="17" id="KW-0408">Iron</keyword>
<evidence type="ECO:0000256" key="3">
    <source>
        <dbReference type="ARBA" id="ARBA00001970"/>
    </source>
</evidence>
<evidence type="ECO:0000256" key="8">
    <source>
        <dbReference type="ARBA" id="ARBA00022490"/>
    </source>
</evidence>
<evidence type="ECO:0000256" key="5">
    <source>
        <dbReference type="ARBA" id="ARBA00004514"/>
    </source>
</evidence>
<evidence type="ECO:0000259" key="23">
    <source>
        <dbReference type="PROSITE" id="PS60001"/>
    </source>
</evidence>
<evidence type="ECO:0000256" key="19">
    <source>
        <dbReference type="ARBA" id="ARBA00049771"/>
    </source>
</evidence>
<comment type="cofactor">
    <cofactor evidence="1">
        <name>FMN</name>
        <dbReference type="ChEBI" id="CHEBI:58210"/>
    </cofactor>
</comment>
<proteinExistence type="inferred from homology"/>
<dbReference type="GO" id="GO:0005516">
    <property type="term" value="F:calmodulin binding"/>
    <property type="evidence" value="ECO:0007669"/>
    <property type="project" value="UniProtKB-KW"/>
</dbReference>
<dbReference type="GO" id="GO:0046872">
    <property type="term" value="F:metal ion binding"/>
    <property type="evidence" value="ECO:0007669"/>
    <property type="project" value="UniProtKB-KW"/>
</dbReference>
<dbReference type="EC" id="1.14.13.39" evidence="7"/>
<feature type="non-terminal residue" evidence="24">
    <location>
        <position position="1"/>
    </location>
</feature>
<dbReference type="AlphaFoldDB" id="A0ABD0PKL7"/>
<dbReference type="InterPro" id="IPR050607">
    <property type="entry name" value="NOS"/>
</dbReference>
<dbReference type="SUPFAM" id="SSF56512">
    <property type="entry name" value="Nitric oxide (NO) synthase oxygenase domain"/>
    <property type="match status" value="1"/>
</dbReference>
<dbReference type="PROSITE" id="PS60001">
    <property type="entry name" value="NOS"/>
    <property type="match status" value="1"/>
</dbReference>
<evidence type="ECO:0000313" key="25">
    <source>
        <dbReference type="Proteomes" id="UP001529510"/>
    </source>
</evidence>
<evidence type="ECO:0000256" key="10">
    <source>
        <dbReference type="ARBA" id="ARBA00022630"/>
    </source>
</evidence>
<keyword evidence="13" id="KW-0274">FAD</keyword>
<evidence type="ECO:0000256" key="21">
    <source>
        <dbReference type="ARBA" id="ARBA00049808"/>
    </source>
</evidence>
<evidence type="ECO:0000256" key="15">
    <source>
        <dbReference type="ARBA" id="ARBA00022860"/>
    </source>
</evidence>
<evidence type="ECO:0000256" key="7">
    <source>
        <dbReference type="ARBA" id="ARBA00012989"/>
    </source>
</evidence>
<evidence type="ECO:0000256" key="2">
    <source>
        <dbReference type="ARBA" id="ARBA00001950"/>
    </source>
</evidence>
<evidence type="ECO:0000256" key="14">
    <source>
        <dbReference type="ARBA" id="ARBA00022857"/>
    </source>
</evidence>
<feature type="non-terminal residue" evidence="24">
    <location>
        <position position="54"/>
    </location>
</feature>
<evidence type="ECO:0000256" key="12">
    <source>
        <dbReference type="ARBA" id="ARBA00022723"/>
    </source>
</evidence>
<dbReference type="EMBL" id="JAMKFB020000015">
    <property type="protein sequence ID" value="KAL0174608.1"/>
    <property type="molecule type" value="Genomic_DNA"/>
</dbReference>
<feature type="domain" description="Nitric oxide synthase (NOS)" evidence="23">
    <location>
        <begin position="43"/>
        <end position="50"/>
    </location>
</feature>
<evidence type="ECO:0000256" key="6">
    <source>
        <dbReference type="ARBA" id="ARBA00006267"/>
    </source>
</evidence>
<comment type="cofactor">
    <cofactor evidence="4">
        <name>FAD</name>
        <dbReference type="ChEBI" id="CHEBI:57692"/>
    </cofactor>
</comment>
<dbReference type="PANTHER" id="PTHR43410">
    <property type="entry name" value="NITRIC OXIDE SYNTHASE OXYGENASE"/>
    <property type="match status" value="1"/>
</dbReference>
<dbReference type="InterPro" id="IPR044943">
    <property type="entry name" value="NOS_dom_1"/>
</dbReference>
<dbReference type="InterPro" id="IPR004030">
    <property type="entry name" value="NOS_N"/>
</dbReference>
<keyword evidence="9" id="KW-0349">Heme</keyword>
<dbReference type="PANTHER" id="PTHR43410:SF4">
    <property type="entry name" value="NITRIC OXIDE SYNTHASE"/>
    <property type="match status" value="1"/>
</dbReference>
<evidence type="ECO:0000256" key="4">
    <source>
        <dbReference type="ARBA" id="ARBA00001974"/>
    </source>
</evidence>
<comment type="similarity">
    <text evidence="6">Belongs to the NOS family.</text>
</comment>
<evidence type="ECO:0000256" key="9">
    <source>
        <dbReference type="ARBA" id="ARBA00022617"/>
    </source>
</evidence>
<evidence type="ECO:0000256" key="11">
    <source>
        <dbReference type="ARBA" id="ARBA00022643"/>
    </source>
</evidence>
<accession>A0ABD0PKL7</accession>
<gene>
    <name evidence="24" type="ORF">M9458_030576</name>
</gene>
<evidence type="ECO:0000313" key="24">
    <source>
        <dbReference type="EMBL" id="KAL0174608.1"/>
    </source>
</evidence>
<comment type="caution">
    <text evidence="24">The sequence shown here is derived from an EMBL/GenBank/DDBJ whole genome shotgun (WGS) entry which is preliminary data.</text>
</comment>
<dbReference type="GO" id="GO:0005829">
    <property type="term" value="C:cytosol"/>
    <property type="evidence" value="ECO:0007669"/>
    <property type="project" value="UniProtKB-SubCell"/>
</dbReference>
<keyword evidence="11" id="KW-0288">FMN</keyword>
<reference evidence="24 25" key="1">
    <citation type="submission" date="2024-05" db="EMBL/GenBank/DDBJ databases">
        <title>Genome sequencing and assembly of Indian major carp, Cirrhinus mrigala (Hamilton, 1822).</title>
        <authorList>
            <person name="Mohindra V."/>
            <person name="Chowdhury L.M."/>
            <person name="Lal K."/>
            <person name="Jena J.K."/>
        </authorList>
    </citation>
    <scope>NUCLEOTIDE SEQUENCE [LARGE SCALE GENOMIC DNA]</scope>
    <source>
        <strain evidence="24">CM1030</strain>
        <tissue evidence="24">Blood</tissue>
    </source>
</reference>
<comment type="cofactor">
    <cofactor evidence="2">
        <name>(6R)-L-erythro-5,6,7,8-tetrahydrobiopterin</name>
        <dbReference type="ChEBI" id="CHEBI:59560"/>
    </cofactor>
</comment>
<protein>
    <recommendedName>
        <fullName evidence="19">Nitric oxide synthase, inducible</fullName>
        <ecNumber evidence="7">1.14.13.39</ecNumber>
    </recommendedName>
    <alternativeName>
        <fullName evidence="21">Inducible NO synthase</fullName>
    </alternativeName>
    <alternativeName>
        <fullName evidence="20">NOS type II</fullName>
    </alternativeName>
    <alternativeName>
        <fullName evidence="22">Peptidyl-cysteine S-nitrosylase NOS2</fullName>
    </alternativeName>
</protein>
<comment type="subcellular location">
    <subcellularLocation>
        <location evidence="5">Cytoplasm</location>
        <location evidence="5">Cytosol</location>
    </subcellularLocation>
</comment>
<comment type="cofactor">
    <cofactor evidence="3">
        <name>heme b</name>
        <dbReference type="ChEBI" id="CHEBI:60344"/>
    </cofactor>
</comment>
<organism evidence="24 25">
    <name type="scientific">Cirrhinus mrigala</name>
    <name type="common">Mrigala</name>
    <dbReference type="NCBI Taxonomy" id="683832"/>
    <lineage>
        <taxon>Eukaryota</taxon>
        <taxon>Metazoa</taxon>
        <taxon>Chordata</taxon>
        <taxon>Craniata</taxon>
        <taxon>Vertebrata</taxon>
        <taxon>Euteleostomi</taxon>
        <taxon>Actinopterygii</taxon>
        <taxon>Neopterygii</taxon>
        <taxon>Teleostei</taxon>
        <taxon>Ostariophysi</taxon>
        <taxon>Cypriniformes</taxon>
        <taxon>Cyprinidae</taxon>
        <taxon>Labeoninae</taxon>
        <taxon>Labeonini</taxon>
        <taxon>Cirrhinus</taxon>
    </lineage>
</organism>
<dbReference type="Gene3D" id="3.90.340.10">
    <property type="entry name" value="Nitric Oxide Synthase, Chain A, domain 1"/>
    <property type="match status" value="1"/>
</dbReference>
<evidence type="ECO:0000256" key="22">
    <source>
        <dbReference type="ARBA" id="ARBA00049812"/>
    </source>
</evidence>
<keyword evidence="15" id="KW-0112">Calmodulin-binding</keyword>